<reference evidence="3 4" key="1">
    <citation type="submission" date="2024-06" db="EMBL/GenBank/DDBJ databases">
        <title>A chromosome level genome sequence of Diviner's sage (Salvia divinorum).</title>
        <authorList>
            <person name="Ford S.A."/>
            <person name="Ro D.-K."/>
            <person name="Ness R.W."/>
            <person name="Phillips M.A."/>
        </authorList>
    </citation>
    <scope>NUCLEOTIDE SEQUENCE [LARGE SCALE GENOMIC DNA]</scope>
    <source>
        <strain evidence="3">SAF-2024a</strain>
        <tissue evidence="3">Leaf</tissue>
    </source>
</reference>
<evidence type="ECO:0000256" key="1">
    <source>
        <dbReference type="ARBA" id="ARBA00022737"/>
    </source>
</evidence>
<name>A0ABD1GQ40_SALDI</name>
<dbReference type="NCBIfam" id="TIGR00756">
    <property type="entry name" value="PPR"/>
    <property type="match status" value="1"/>
</dbReference>
<dbReference type="AlphaFoldDB" id="A0ABD1GQ40"/>
<feature type="repeat" description="PPR" evidence="2">
    <location>
        <begin position="58"/>
        <end position="92"/>
    </location>
</feature>
<evidence type="ECO:0000313" key="4">
    <source>
        <dbReference type="Proteomes" id="UP001567538"/>
    </source>
</evidence>
<dbReference type="InterPro" id="IPR011990">
    <property type="entry name" value="TPR-like_helical_dom_sf"/>
</dbReference>
<dbReference type="Proteomes" id="UP001567538">
    <property type="component" value="Unassembled WGS sequence"/>
</dbReference>
<dbReference type="Pfam" id="PF13812">
    <property type="entry name" value="PPR_3"/>
    <property type="match status" value="1"/>
</dbReference>
<dbReference type="InterPro" id="IPR002885">
    <property type="entry name" value="PPR_rpt"/>
</dbReference>
<evidence type="ECO:0000256" key="2">
    <source>
        <dbReference type="PROSITE-ProRule" id="PRU00708"/>
    </source>
</evidence>
<gene>
    <name evidence="3" type="ORF">AAHA92_22740</name>
</gene>
<accession>A0ABD1GQ40</accession>
<organism evidence="3 4">
    <name type="scientific">Salvia divinorum</name>
    <name type="common">Maria pastora</name>
    <name type="synonym">Diviner's sage</name>
    <dbReference type="NCBI Taxonomy" id="28513"/>
    <lineage>
        <taxon>Eukaryota</taxon>
        <taxon>Viridiplantae</taxon>
        <taxon>Streptophyta</taxon>
        <taxon>Embryophyta</taxon>
        <taxon>Tracheophyta</taxon>
        <taxon>Spermatophyta</taxon>
        <taxon>Magnoliopsida</taxon>
        <taxon>eudicotyledons</taxon>
        <taxon>Gunneridae</taxon>
        <taxon>Pentapetalae</taxon>
        <taxon>asterids</taxon>
        <taxon>lamiids</taxon>
        <taxon>Lamiales</taxon>
        <taxon>Lamiaceae</taxon>
        <taxon>Nepetoideae</taxon>
        <taxon>Mentheae</taxon>
        <taxon>Salviinae</taxon>
        <taxon>Salvia</taxon>
        <taxon>Salvia subgen. Calosphace</taxon>
    </lineage>
</organism>
<keyword evidence="4" id="KW-1185">Reference proteome</keyword>
<sequence length="115" mass="12983">MQRGRGGWKAKKGKSIGLSGTWRGIHKGSRIGRPLRGYRSCSSFLLITCTIEQGIDTSVDIYHTMMDGYTMVHNEEKCLMVFHRLKECGFTPSIVTYGRLLNLNIKVADTLRCNN</sequence>
<comment type="caution">
    <text evidence="3">The sequence shown here is derived from an EMBL/GenBank/DDBJ whole genome shotgun (WGS) entry which is preliminary data.</text>
</comment>
<dbReference type="EMBL" id="JBEAFC010000008">
    <property type="protein sequence ID" value="KAL1546089.1"/>
    <property type="molecule type" value="Genomic_DNA"/>
</dbReference>
<protein>
    <submittedName>
        <fullName evidence="3">Pentatricopeptide repeat-containing protein, chloroplastic-like protein</fullName>
    </submittedName>
</protein>
<dbReference type="PROSITE" id="PS51375">
    <property type="entry name" value="PPR"/>
    <property type="match status" value="1"/>
</dbReference>
<keyword evidence="1" id="KW-0677">Repeat</keyword>
<dbReference type="Gene3D" id="1.25.40.10">
    <property type="entry name" value="Tetratricopeptide repeat domain"/>
    <property type="match status" value="1"/>
</dbReference>
<proteinExistence type="predicted"/>
<evidence type="ECO:0000313" key="3">
    <source>
        <dbReference type="EMBL" id="KAL1546089.1"/>
    </source>
</evidence>